<dbReference type="AlphaFoldDB" id="A0AA88I5C3"/>
<keyword evidence="8" id="KW-1185">Reference proteome</keyword>
<keyword evidence="5" id="KW-0539">Nucleus</keyword>
<gene>
    <name evidence="7" type="ORF">QYM36_003332</name>
</gene>
<dbReference type="PANTHER" id="PTHR14152">
    <property type="entry name" value="SQUAMOUS CELL CARCINOMA ANTIGEN RECOGNISED BY CYTOTOXIC T LYMPHOCYTES"/>
    <property type="match status" value="1"/>
</dbReference>
<evidence type="ECO:0000313" key="7">
    <source>
        <dbReference type="EMBL" id="KAK2723098.1"/>
    </source>
</evidence>
<evidence type="ECO:0000313" key="8">
    <source>
        <dbReference type="Proteomes" id="UP001187531"/>
    </source>
</evidence>
<feature type="compositionally biased region" description="Basic and acidic residues" evidence="6">
    <location>
        <begin position="99"/>
        <end position="134"/>
    </location>
</feature>
<keyword evidence="3" id="KW-0507">mRNA processing</keyword>
<proteinExistence type="inferred from homology"/>
<dbReference type="Proteomes" id="UP001187531">
    <property type="component" value="Unassembled WGS sequence"/>
</dbReference>
<feature type="compositionally biased region" description="Acidic residues" evidence="6">
    <location>
        <begin position="502"/>
        <end position="515"/>
    </location>
</feature>
<dbReference type="PANTHER" id="PTHR14152:SF5">
    <property type="entry name" value="U4_U6.U5 TRI-SNRNP-ASSOCIATED PROTEIN 1"/>
    <property type="match status" value="1"/>
</dbReference>
<keyword evidence="4" id="KW-0508">mRNA splicing</keyword>
<comment type="caution">
    <text evidence="7">The sequence shown here is derived from an EMBL/GenBank/DDBJ whole genome shotgun (WGS) entry which is preliminary data.</text>
</comment>
<dbReference type="GO" id="GO:0000481">
    <property type="term" value="P:maturation of 5S rRNA"/>
    <property type="evidence" value="ECO:0007669"/>
    <property type="project" value="TreeGrafter"/>
</dbReference>
<feature type="compositionally biased region" description="Basic and acidic residues" evidence="6">
    <location>
        <begin position="660"/>
        <end position="671"/>
    </location>
</feature>
<dbReference type="GO" id="GO:0046540">
    <property type="term" value="C:U4/U6 x U5 tri-snRNP complex"/>
    <property type="evidence" value="ECO:0007669"/>
    <property type="project" value="InterPro"/>
</dbReference>
<dbReference type="Pfam" id="PF19252">
    <property type="entry name" value="HIND"/>
    <property type="match status" value="1"/>
</dbReference>
<protein>
    <recommendedName>
        <fullName evidence="9">U4/U6.U5 tri-snRNP-associated protein 1</fullName>
    </recommendedName>
</protein>
<feature type="compositionally biased region" description="Basic and acidic residues" evidence="6">
    <location>
        <begin position="32"/>
        <end position="50"/>
    </location>
</feature>
<dbReference type="InterPro" id="IPR005011">
    <property type="entry name" value="SNU66/SART1"/>
</dbReference>
<evidence type="ECO:0000256" key="1">
    <source>
        <dbReference type="ARBA" id="ARBA00004123"/>
    </source>
</evidence>
<feature type="compositionally biased region" description="Basic residues" evidence="6">
    <location>
        <begin position="135"/>
        <end position="146"/>
    </location>
</feature>
<feature type="compositionally biased region" description="Basic and acidic residues" evidence="6">
    <location>
        <begin position="1"/>
        <end position="23"/>
    </location>
</feature>
<name>A0AA88I5C3_ARTSF</name>
<feature type="region of interest" description="Disordered" evidence="6">
    <location>
        <begin position="500"/>
        <end position="541"/>
    </location>
</feature>
<dbReference type="GO" id="GO:0045292">
    <property type="term" value="P:mRNA cis splicing, via spliceosome"/>
    <property type="evidence" value="ECO:0007669"/>
    <property type="project" value="TreeGrafter"/>
</dbReference>
<organism evidence="7 8">
    <name type="scientific">Artemia franciscana</name>
    <name type="common">Brine shrimp</name>
    <name type="synonym">Artemia sanfranciscana</name>
    <dbReference type="NCBI Taxonomy" id="6661"/>
    <lineage>
        <taxon>Eukaryota</taxon>
        <taxon>Metazoa</taxon>
        <taxon>Ecdysozoa</taxon>
        <taxon>Arthropoda</taxon>
        <taxon>Crustacea</taxon>
        <taxon>Branchiopoda</taxon>
        <taxon>Anostraca</taxon>
        <taxon>Artemiidae</taxon>
        <taxon>Artemia</taxon>
    </lineage>
</organism>
<feature type="region of interest" description="Disordered" evidence="6">
    <location>
        <begin position="99"/>
        <end position="161"/>
    </location>
</feature>
<feature type="compositionally biased region" description="Acidic residues" evidence="6">
    <location>
        <begin position="55"/>
        <end position="69"/>
    </location>
</feature>
<dbReference type="EMBL" id="JAVRJZ010000005">
    <property type="protein sequence ID" value="KAK2723098.1"/>
    <property type="molecule type" value="Genomic_DNA"/>
</dbReference>
<comment type="similarity">
    <text evidence="2">Belongs to the SNU66/SART1 family.</text>
</comment>
<comment type="subcellular location">
    <subcellularLocation>
        <location evidence="1">Nucleus</location>
    </subcellularLocation>
</comment>
<evidence type="ECO:0000256" key="2">
    <source>
        <dbReference type="ARBA" id="ARBA00006076"/>
    </source>
</evidence>
<evidence type="ECO:0000256" key="6">
    <source>
        <dbReference type="SAM" id="MobiDB-lite"/>
    </source>
</evidence>
<dbReference type="Pfam" id="PF03343">
    <property type="entry name" value="SART-1"/>
    <property type="match status" value="1"/>
</dbReference>
<evidence type="ECO:0000256" key="5">
    <source>
        <dbReference type="ARBA" id="ARBA00023242"/>
    </source>
</evidence>
<dbReference type="InterPro" id="IPR045347">
    <property type="entry name" value="HIND"/>
</dbReference>
<feature type="region of interest" description="Disordered" evidence="6">
    <location>
        <begin position="1"/>
        <end position="81"/>
    </location>
</feature>
<evidence type="ECO:0000256" key="3">
    <source>
        <dbReference type="ARBA" id="ARBA00022664"/>
    </source>
</evidence>
<feature type="region of interest" description="Disordered" evidence="6">
    <location>
        <begin position="651"/>
        <end position="681"/>
    </location>
</feature>
<sequence length="727" mass="83330">MYRDFLDPEKYGFDRSPTEEYERKHKKHKKDKDREKEKKRIKEEKVEKKIVSVPDIEDGECASEGEIVDSPEKASGAGESLSIEETNKLRIKLGLKPLDVGEGKSEDKKDVHKPAINLREKKEAEKLRQKLKERQQKRKVEKKLKSVKSLAESDDEDTSEWVQKMRMKQKEKEEAERRAKMLEELENEFGVGDLVEEDLRKEKARAYTARHLGGLKVEHDVEKFVEGNEVVLTLKDQSILEGDEDTLVNVNIIDAERHAKNVELKKQKGTYQAYEEEEVDEFGMPKKKNILSQYDREIEAEKKKSFVIGYEDGTPEERNRRAAEAIRAKLQRVSRKIETLEMPAPQVASNYYTPDEMVAFKKPKKKVRKVRKNGVLTADDLLAIKQEVDGSNDLGTRDRRQLENTSDIDGVIDDTAPPPEDLYGITIEEPDELKGVIDSSLNRAKRLKNKESKKPSIHEMLQQIKQEEETPMQEGGMIFNATSEFCRSIGDTSTLGLSIKEEEMEESEEEEEPEERETRSKWAEVNMEEEESMAEENQPAVSRLSILDDEPIVAKGLGAALQFARSKGYVERDTGKKRTVSAAFRSMQAKNYTIEDKNIEDDKYSRRERYGGPISEFKDKAGYKPDVKLEYIDDSGHILDQKEAFRYLSHKFHGKGSGKTKSEKRERKLQDKSLLAEPSQSLDTLHKLQEKQKELNTPFVVISGSKANATSLVKSKSDIPGNLAKRK</sequence>
<evidence type="ECO:0000256" key="4">
    <source>
        <dbReference type="ARBA" id="ARBA00023187"/>
    </source>
</evidence>
<evidence type="ECO:0008006" key="9">
    <source>
        <dbReference type="Google" id="ProtNLM"/>
    </source>
</evidence>
<reference evidence="7" key="1">
    <citation type="submission" date="2023-07" db="EMBL/GenBank/DDBJ databases">
        <title>Chromosome-level genome assembly of Artemia franciscana.</title>
        <authorList>
            <person name="Jo E."/>
        </authorList>
    </citation>
    <scope>NUCLEOTIDE SEQUENCE</scope>
    <source>
        <tissue evidence="7">Whole body</tissue>
    </source>
</reference>
<accession>A0AA88I5C3</accession>